<dbReference type="GO" id="GO:0008171">
    <property type="term" value="F:O-methyltransferase activity"/>
    <property type="evidence" value="ECO:0007669"/>
    <property type="project" value="InterPro"/>
</dbReference>
<dbReference type="InterPro" id="IPR016461">
    <property type="entry name" value="COMT-like"/>
</dbReference>
<name>A0A9D9NIR5_9BACT</name>
<dbReference type="Proteomes" id="UP000823757">
    <property type="component" value="Unassembled WGS sequence"/>
</dbReference>
<dbReference type="InterPro" id="IPR036388">
    <property type="entry name" value="WH-like_DNA-bd_sf"/>
</dbReference>
<dbReference type="InterPro" id="IPR029063">
    <property type="entry name" value="SAM-dependent_MTases_sf"/>
</dbReference>
<keyword evidence="1 6" id="KW-0489">Methyltransferase</keyword>
<evidence type="ECO:0000259" key="4">
    <source>
        <dbReference type="Pfam" id="PF00891"/>
    </source>
</evidence>
<dbReference type="InterPro" id="IPR001077">
    <property type="entry name" value="COMT_C"/>
</dbReference>
<dbReference type="PROSITE" id="PS51683">
    <property type="entry name" value="SAM_OMT_II"/>
    <property type="match status" value="1"/>
</dbReference>
<dbReference type="InterPro" id="IPR049480">
    <property type="entry name" value="BVU_1015-like_N"/>
</dbReference>
<dbReference type="Pfam" id="PF21212">
    <property type="entry name" value="Dimerisation2-like_dom"/>
    <property type="match status" value="1"/>
</dbReference>
<comment type="caution">
    <text evidence="6">The sequence shown here is derived from an EMBL/GenBank/DDBJ whole genome shotgun (WGS) entry which is preliminary data.</text>
</comment>
<protein>
    <submittedName>
        <fullName evidence="6">Class I SAM-dependent methyltransferase</fullName>
    </submittedName>
</protein>
<proteinExistence type="predicted"/>
<gene>
    <name evidence="6" type="ORF">IAB91_07625</name>
</gene>
<dbReference type="PANTHER" id="PTHR43712:SF2">
    <property type="entry name" value="O-METHYLTRANSFERASE CICE"/>
    <property type="match status" value="1"/>
</dbReference>
<evidence type="ECO:0000256" key="1">
    <source>
        <dbReference type="ARBA" id="ARBA00022603"/>
    </source>
</evidence>
<evidence type="ECO:0000256" key="3">
    <source>
        <dbReference type="ARBA" id="ARBA00022691"/>
    </source>
</evidence>
<accession>A0A9D9NIR5</accession>
<organism evidence="6 7">
    <name type="scientific">Candidatus Cryptobacteroides faecigallinarum</name>
    <dbReference type="NCBI Taxonomy" id="2840763"/>
    <lineage>
        <taxon>Bacteria</taxon>
        <taxon>Pseudomonadati</taxon>
        <taxon>Bacteroidota</taxon>
        <taxon>Bacteroidia</taxon>
        <taxon>Bacteroidales</taxon>
        <taxon>Candidatus Cryptobacteroides</taxon>
    </lineage>
</organism>
<dbReference type="Gene3D" id="1.10.10.10">
    <property type="entry name" value="Winged helix-like DNA-binding domain superfamily/Winged helix DNA-binding domain"/>
    <property type="match status" value="1"/>
</dbReference>
<reference evidence="6" key="1">
    <citation type="submission" date="2020-10" db="EMBL/GenBank/DDBJ databases">
        <authorList>
            <person name="Gilroy R."/>
        </authorList>
    </citation>
    <scope>NUCLEOTIDE SEQUENCE</scope>
    <source>
        <strain evidence="6">B1-13419</strain>
    </source>
</reference>
<evidence type="ECO:0000313" key="7">
    <source>
        <dbReference type="Proteomes" id="UP000823757"/>
    </source>
</evidence>
<reference evidence="6" key="2">
    <citation type="journal article" date="2021" name="PeerJ">
        <title>Extensive microbial diversity within the chicken gut microbiome revealed by metagenomics and culture.</title>
        <authorList>
            <person name="Gilroy R."/>
            <person name="Ravi A."/>
            <person name="Getino M."/>
            <person name="Pursley I."/>
            <person name="Horton D.L."/>
            <person name="Alikhan N.F."/>
            <person name="Baker D."/>
            <person name="Gharbi K."/>
            <person name="Hall N."/>
            <person name="Watson M."/>
            <person name="Adriaenssens E.M."/>
            <person name="Foster-Nyarko E."/>
            <person name="Jarju S."/>
            <person name="Secka A."/>
            <person name="Antonio M."/>
            <person name="Oren A."/>
            <person name="Chaudhuri R.R."/>
            <person name="La Ragione R."/>
            <person name="Hildebrand F."/>
            <person name="Pallen M.J."/>
        </authorList>
    </citation>
    <scope>NUCLEOTIDE SEQUENCE</scope>
    <source>
        <strain evidence="6">B1-13419</strain>
    </source>
</reference>
<keyword evidence="3" id="KW-0949">S-adenosyl-L-methionine</keyword>
<evidence type="ECO:0000259" key="5">
    <source>
        <dbReference type="Pfam" id="PF21212"/>
    </source>
</evidence>
<sequence length="360" mass="40171">MIHRKYQNDTLPALTAQELAHFIAFGPVVFQVARIMLKEGIFEYLRDMPQGATVGDIVRKSGLSEYAVKVLMESSLTSGTVLYRDSRYFLSKTGWFILTDPMVKVNMDFNHDINYKGMFHLDEALKEGYPAGLAELGQWNTIYEGLSQLAAGQKSSWFGFDHFYSDSAFDQALPEVFASRPSRLMDIGGNTGKWAFKCVGYDPDVRVTVVDLPGQIGMLVSQSEGRPGFDRIDTFCTDILDQSAESLPSGYDVVWMSQFLDCFSEDQVVSILSRAVKALNPDGRIYIMETVWDRQKYAAASFDLAQTSVYFTAMANGNSKMFNSEDLCRLIGAGGLEVERIVDGLGYAHSLFCCKAIKTE</sequence>
<dbReference type="InterPro" id="IPR036390">
    <property type="entry name" value="WH_DNA-bd_sf"/>
</dbReference>
<dbReference type="CDD" id="cd02440">
    <property type="entry name" value="AdoMet_MTases"/>
    <property type="match status" value="1"/>
</dbReference>
<evidence type="ECO:0000313" key="6">
    <source>
        <dbReference type="EMBL" id="MBO8475141.1"/>
    </source>
</evidence>
<dbReference type="AlphaFoldDB" id="A0A9D9NIR5"/>
<dbReference type="Pfam" id="PF00891">
    <property type="entry name" value="Methyltransf_2"/>
    <property type="match status" value="1"/>
</dbReference>
<feature type="domain" description="O-methyltransferase C-terminal" evidence="4">
    <location>
        <begin position="179"/>
        <end position="320"/>
    </location>
</feature>
<dbReference type="SUPFAM" id="SSF46785">
    <property type="entry name" value="Winged helix' DNA-binding domain"/>
    <property type="match status" value="1"/>
</dbReference>
<feature type="domain" description="BVU-1015-like N-terminal dimerisation-like" evidence="5">
    <location>
        <begin position="17"/>
        <end position="88"/>
    </location>
</feature>
<dbReference type="GO" id="GO:0032259">
    <property type="term" value="P:methylation"/>
    <property type="evidence" value="ECO:0007669"/>
    <property type="project" value="UniProtKB-KW"/>
</dbReference>
<evidence type="ECO:0000256" key="2">
    <source>
        <dbReference type="ARBA" id="ARBA00022679"/>
    </source>
</evidence>
<dbReference type="Gene3D" id="1.20.58.1390">
    <property type="match status" value="1"/>
</dbReference>
<dbReference type="Gene3D" id="3.40.50.150">
    <property type="entry name" value="Vaccinia Virus protein VP39"/>
    <property type="match status" value="1"/>
</dbReference>
<dbReference type="EMBL" id="JADIMD010000116">
    <property type="protein sequence ID" value="MBO8475141.1"/>
    <property type="molecule type" value="Genomic_DNA"/>
</dbReference>
<keyword evidence="2" id="KW-0808">Transferase</keyword>
<dbReference type="PANTHER" id="PTHR43712">
    <property type="entry name" value="PUTATIVE (AFU_ORTHOLOGUE AFUA_4G14580)-RELATED"/>
    <property type="match status" value="1"/>
</dbReference>
<dbReference type="SUPFAM" id="SSF53335">
    <property type="entry name" value="S-adenosyl-L-methionine-dependent methyltransferases"/>
    <property type="match status" value="1"/>
</dbReference>